<dbReference type="EMBL" id="CP034204">
    <property type="protein sequence ID" value="QBZ54571.1"/>
    <property type="molecule type" value="Genomic_DNA"/>
</dbReference>
<dbReference type="Proteomes" id="UP000294847">
    <property type="component" value="Chromosome 1"/>
</dbReference>
<protein>
    <submittedName>
        <fullName evidence="1">Uncharacterized protein</fullName>
    </submittedName>
</protein>
<proteinExistence type="predicted"/>
<organism evidence="1 2">
    <name type="scientific">Pyricularia oryzae</name>
    <name type="common">Rice blast fungus</name>
    <name type="synonym">Magnaporthe oryzae</name>
    <dbReference type="NCBI Taxonomy" id="318829"/>
    <lineage>
        <taxon>Eukaryota</taxon>
        <taxon>Fungi</taxon>
        <taxon>Dikarya</taxon>
        <taxon>Ascomycota</taxon>
        <taxon>Pezizomycotina</taxon>
        <taxon>Sordariomycetes</taxon>
        <taxon>Sordariomycetidae</taxon>
        <taxon>Magnaporthales</taxon>
        <taxon>Pyriculariaceae</taxon>
        <taxon>Pyricularia</taxon>
    </lineage>
</organism>
<evidence type="ECO:0000313" key="2">
    <source>
        <dbReference type="Proteomes" id="UP000294847"/>
    </source>
</evidence>
<dbReference type="AlphaFoldDB" id="A0A4P7MZH9"/>
<accession>A0A4P7MZH9</accession>
<reference evidence="1 2" key="1">
    <citation type="journal article" date="2019" name="Mol. Biol. Evol.">
        <title>Blast fungal genomes show frequent chromosomal changes, gene gains and losses, and effector gene turnover.</title>
        <authorList>
            <person name="Gomez Luciano L.B."/>
            <person name="Jason Tsai I."/>
            <person name="Chuma I."/>
            <person name="Tosa Y."/>
            <person name="Chen Y.H."/>
            <person name="Li J.Y."/>
            <person name="Li M.Y."/>
            <person name="Jade Lu M.Y."/>
            <person name="Nakayashiki H."/>
            <person name="Li W.H."/>
        </authorList>
    </citation>
    <scope>NUCLEOTIDE SEQUENCE [LARGE SCALE GENOMIC DNA]</scope>
    <source>
        <strain evidence="1">MZ5-1-6</strain>
    </source>
</reference>
<evidence type="ECO:0000313" key="1">
    <source>
        <dbReference type="EMBL" id="QBZ54571.1"/>
    </source>
</evidence>
<gene>
    <name evidence="1" type="ORF">PoMZ_10274</name>
</gene>
<name>A0A4P7MZH9_PYROR</name>
<sequence length="69" mass="8322">MASKKLPKSISRPFFEDWRRAILIHFASLPEYCLILFSSQIEVIHKLHIQLQLRRLASNPWRKDSRKEF</sequence>